<dbReference type="GO" id="GO:0006357">
    <property type="term" value="P:regulation of transcription by RNA polymerase II"/>
    <property type="evidence" value="ECO:0007669"/>
    <property type="project" value="TreeGrafter"/>
</dbReference>
<dbReference type="SUPFAM" id="SSF140996">
    <property type="entry name" value="Hermes dimerisation domain"/>
    <property type="match status" value="1"/>
</dbReference>
<evidence type="ECO:0000313" key="5">
    <source>
        <dbReference type="Proteomes" id="UP000663825"/>
    </source>
</evidence>
<evidence type="ECO:0000313" key="6">
    <source>
        <dbReference type="Proteomes" id="UP000663873"/>
    </source>
</evidence>
<sequence>YPANGTGGHHPYYNSTQELHRSETTNEKNNATRFPARTTATHIRILFISKMHAFKIEKENIKKKIDEGIFKTCSKPSSATASWWHTFLRIKDGKDDIIPFLQCTKCLSIFSYDVNKTGSSTHKSHAQNCLGGGAASTSKNQDISDMFSKDKISLTSSKAAFAEACAKFCAYDLRSFETVNGQGFELLCQSLLDIAHKHPHRIQAKSIISDPTTISRKVQKLAEINLYKKLINRLLFDLKKIKLFGITTDFWKNKYSSESYLTVTLHYNKGGVMNNFVLKTVLFSDAKTGENTKRMIWNILKSYDINPDSYEIIYITDNGSNLISALNGEAHIRCICHCINLVVSQSIEACPSIDLIVAQCRDLVCHFKRCELQSKLSSTLKQDICTRWNSTYDTIWSIYLNYDDVQEILLNRNEEKYLSGIDRYLIKDITDLLSVFKICSEKLSADDNPTLHAVLPWFVKLKKTCEPRSTDKLYVIQLKKALLEKLDEKIWITDIHYIATFLHPETKSLPTLSHSERNKVVQSVKKMLKTVGFDENSADTIIVTDNDKIKRRRNKRAKRADITVDDVLKEFASNDNSLTDSDNDVYDEVLEYMKSKVIYEKGEDVLSWWKKYSCIYGKLSSLALALLSIPASSATSERVFSETGRILESRRQQLAPDSLDSLVFLRNFK</sequence>
<reference evidence="3" key="1">
    <citation type="submission" date="2021-02" db="EMBL/GenBank/DDBJ databases">
        <authorList>
            <person name="Nowell W R."/>
        </authorList>
    </citation>
    <scope>NUCLEOTIDE SEQUENCE</scope>
</reference>
<dbReference type="AlphaFoldDB" id="A0A817UJC5"/>
<evidence type="ECO:0000256" key="1">
    <source>
        <dbReference type="SAM" id="MobiDB-lite"/>
    </source>
</evidence>
<feature type="domain" description="HAT C-terminal dimerisation" evidence="2">
    <location>
        <begin position="591"/>
        <end position="667"/>
    </location>
</feature>
<organism evidence="3 5">
    <name type="scientific">Rotaria socialis</name>
    <dbReference type="NCBI Taxonomy" id="392032"/>
    <lineage>
        <taxon>Eukaryota</taxon>
        <taxon>Metazoa</taxon>
        <taxon>Spiralia</taxon>
        <taxon>Gnathifera</taxon>
        <taxon>Rotifera</taxon>
        <taxon>Eurotatoria</taxon>
        <taxon>Bdelloidea</taxon>
        <taxon>Philodinida</taxon>
        <taxon>Philodinidae</taxon>
        <taxon>Rotaria</taxon>
    </lineage>
</organism>
<protein>
    <recommendedName>
        <fullName evidence="2">HAT C-terminal dimerisation domain-containing protein</fullName>
    </recommendedName>
</protein>
<evidence type="ECO:0000313" key="3">
    <source>
        <dbReference type="EMBL" id="CAF3333037.1"/>
    </source>
</evidence>
<dbReference type="InterPro" id="IPR008906">
    <property type="entry name" value="HATC_C_dom"/>
</dbReference>
<evidence type="ECO:0000313" key="4">
    <source>
        <dbReference type="EMBL" id="CAF4546409.1"/>
    </source>
</evidence>
<dbReference type="InterPro" id="IPR012337">
    <property type="entry name" value="RNaseH-like_sf"/>
</dbReference>
<keyword evidence="6" id="KW-1185">Reference proteome</keyword>
<accession>A0A817UJC5</accession>
<dbReference type="OrthoDB" id="10047691at2759"/>
<comment type="caution">
    <text evidence="3">The sequence shown here is derived from an EMBL/GenBank/DDBJ whole genome shotgun (WGS) entry which is preliminary data.</text>
</comment>
<dbReference type="InterPro" id="IPR052717">
    <property type="entry name" value="Vacuolar_transposase_reg"/>
</dbReference>
<dbReference type="GO" id="GO:0005634">
    <property type="term" value="C:nucleus"/>
    <property type="evidence" value="ECO:0007669"/>
    <property type="project" value="TreeGrafter"/>
</dbReference>
<dbReference type="GO" id="GO:0046983">
    <property type="term" value="F:protein dimerization activity"/>
    <property type="evidence" value="ECO:0007669"/>
    <property type="project" value="InterPro"/>
</dbReference>
<dbReference type="EMBL" id="CAJOBP010009095">
    <property type="protein sequence ID" value="CAF4546409.1"/>
    <property type="molecule type" value="Genomic_DNA"/>
</dbReference>
<feature type="region of interest" description="Disordered" evidence="1">
    <location>
        <begin position="1"/>
        <end position="31"/>
    </location>
</feature>
<dbReference type="Proteomes" id="UP000663825">
    <property type="component" value="Unassembled WGS sequence"/>
</dbReference>
<dbReference type="SUPFAM" id="SSF53098">
    <property type="entry name" value="Ribonuclease H-like"/>
    <property type="match status" value="1"/>
</dbReference>
<gene>
    <name evidence="3" type="ORF">TIS948_LOCUS21547</name>
    <name evidence="4" type="ORF">UJA718_LOCUS29078</name>
</gene>
<dbReference type="Proteomes" id="UP000663873">
    <property type="component" value="Unassembled WGS sequence"/>
</dbReference>
<dbReference type="PANTHER" id="PTHR46169">
    <property type="entry name" value="DNA REPLICATION-RELATED ELEMENT FACTOR, ISOFORM A"/>
    <property type="match status" value="1"/>
</dbReference>
<dbReference type="Pfam" id="PF05699">
    <property type="entry name" value="Dimer_Tnp_hAT"/>
    <property type="match status" value="1"/>
</dbReference>
<dbReference type="Gene3D" id="1.10.10.1070">
    <property type="entry name" value="Zinc finger, BED domain-containing"/>
    <property type="match status" value="1"/>
</dbReference>
<evidence type="ECO:0000259" key="2">
    <source>
        <dbReference type="Pfam" id="PF05699"/>
    </source>
</evidence>
<dbReference type="PANTHER" id="PTHR46169:SF17">
    <property type="entry name" value="HAT C-TERMINAL DIMERISATION DOMAIN-CONTAINING PROTEIN"/>
    <property type="match status" value="1"/>
</dbReference>
<dbReference type="EMBL" id="CAJNXB010003738">
    <property type="protein sequence ID" value="CAF3333037.1"/>
    <property type="molecule type" value="Genomic_DNA"/>
</dbReference>
<name>A0A817UJC5_9BILA</name>
<proteinExistence type="predicted"/>
<feature type="non-terminal residue" evidence="3">
    <location>
        <position position="1"/>
    </location>
</feature>